<evidence type="ECO:0000313" key="1">
    <source>
        <dbReference type="EMBL" id="SVC49448.1"/>
    </source>
</evidence>
<accession>A0A382MLS8</accession>
<organism evidence="1">
    <name type="scientific">marine metagenome</name>
    <dbReference type="NCBI Taxonomy" id="408172"/>
    <lineage>
        <taxon>unclassified sequences</taxon>
        <taxon>metagenomes</taxon>
        <taxon>ecological metagenomes</taxon>
    </lineage>
</organism>
<dbReference type="AlphaFoldDB" id="A0A382MLS8"/>
<gene>
    <name evidence="1" type="ORF">METZ01_LOCUS302302</name>
</gene>
<reference evidence="1" key="1">
    <citation type="submission" date="2018-05" db="EMBL/GenBank/DDBJ databases">
        <authorList>
            <person name="Lanie J.A."/>
            <person name="Ng W.-L."/>
            <person name="Kazmierczak K.M."/>
            <person name="Andrzejewski T.M."/>
            <person name="Davidsen T.M."/>
            <person name="Wayne K.J."/>
            <person name="Tettelin H."/>
            <person name="Glass J.I."/>
            <person name="Rusch D."/>
            <person name="Podicherti R."/>
            <person name="Tsui H.-C.T."/>
            <person name="Winkler M.E."/>
        </authorList>
    </citation>
    <scope>NUCLEOTIDE SEQUENCE</scope>
</reference>
<protein>
    <submittedName>
        <fullName evidence="1">Uncharacterized protein</fullName>
    </submittedName>
</protein>
<proteinExistence type="predicted"/>
<name>A0A382MLS8_9ZZZZ</name>
<sequence>MKKEPNKSRSIQSELLRMAEGFANGSIKSPSKSSNEWNLVGVGDGIEDWEFTNEAIKSLLREHYSNKGNPFTQVKIDSRDQLGDYLREMDYAIVHTSNGHVFRKGLVNHFGDFPVNNRVSIRSSITERHQIISRSGVTQHSSAEGVFLGSALFMEEESIRDFLGIPRGVSTVLLPSHRRKFNNIQVEIDSMLIWVIENHTYIAIFEVKSDSRKTPNWEGGYSYHQVKNTSNTVRARFDQDMHDKTTIIPIYFRSEWNNNSDNWTARLDRFKEIKDGDSIPQIESSLDILHLPR</sequence>
<dbReference type="EMBL" id="UINC01094311">
    <property type="protein sequence ID" value="SVC49448.1"/>
    <property type="molecule type" value="Genomic_DNA"/>
</dbReference>